<dbReference type="EMBL" id="GL385398">
    <property type="protein sequence ID" value="EJT75024.1"/>
    <property type="molecule type" value="Genomic_DNA"/>
</dbReference>
<dbReference type="AlphaFoldDB" id="J3P5S2"/>
<dbReference type="VEuPathDB" id="FungiDB:GGTG_08862"/>
<evidence type="ECO:0008006" key="4">
    <source>
        <dbReference type="Google" id="ProtNLM"/>
    </source>
</evidence>
<dbReference type="EnsemblFungi" id="EJT75024">
    <property type="protein sequence ID" value="EJT75024"/>
    <property type="gene ID" value="GGTG_08862"/>
</dbReference>
<name>J3P5S2_GAET3</name>
<evidence type="ECO:0000313" key="2">
    <source>
        <dbReference type="EnsemblFungi" id="EJT75024"/>
    </source>
</evidence>
<dbReference type="Pfam" id="PF14269">
    <property type="entry name" value="Arylsulfotran_2"/>
    <property type="match status" value="1"/>
</dbReference>
<reference evidence="1" key="2">
    <citation type="submission" date="2010-07" db="EMBL/GenBank/DDBJ databases">
        <authorList>
            <consortium name="The Broad Institute Genome Sequencing Platform"/>
            <consortium name="Broad Institute Genome Sequencing Center for Infectious Disease"/>
            <person name="Ma L.-J."/>
            <person name="Dead R."/>
            <person name="Young S."/>
            <person name="Zeng Q."/>
            <person name="Koehrsen M."/>
            <person name="Alvarado L."/>
            <person name="Berlin A."/>
            <person name="Chapman S.B."/>
            <person name="Chen Z."/>
            <person name="Freedman E."/>
            <person name="Gellesch M."/>
            <person name="Goldberg J."/>
            <person name="Griggs A."/>
            <person name="Gujja S."/>
            <person name="Heilman E.R."/>
            <person name="Heiman D."/>
            <person name="Hepburn T."/>
            <person name="Howarth C."/>
            <person name="Jen D."/>
            <person name="Larson L."/>
            <person name="Mehta T."/>
            <person name="Neiman D."/>
            <person name="Pearson M."/>
            <person name="Roberts A."/>
            <person name="Saif S."/>
            <person name="Shea T."/>
            <person name="Shenoy N."/>
            <person name="Sisk P."/>
            <person name="Stolte C."/>
            <person name="Sykes S."/>
            <person name="Walk T."/>
            <person name="White J."/>
            <person name="Yandava C."/>
            <person name="Haas B."/>
            <person name="Nusbaum C."/>
            <person name="Birren B."/>
        </authorList>
    </citation>
    <scope>NUCLEOTIDE SEQUENCE</scope>
    <source>
        <strain evidence="1">R3-111a-1</strain>
    </source>
</reference>
<dbReference type="PANTHER" id="PTHR35340:SF9">
    <property type="entry name" value="ASST-DOMAIN-CONTAINING PROTEIN"/>
    <property type="match status" value="1"/>
</dbReference>
<sequence>MDPHEVEVVDEKTALVLSYHPTMYDLTPFGGSKNQTWLLECIFQEVDIETGNVLSGARSLDFSSPADSTVPITGTSAVDSWDYMHINSVDKDDEGNYLVSGRHTLALYKISGRDGSLTWQLGGNGSNFSVPESARFGYQHDVRFVSRSGDVEVVSMFDNSAGGPDPSRDAPSRARVLRLDHGSRKAEEVQTLRSPDRLVARAQGSHQILGNGNRFVNWGQAGAITEFDPEGNPIFNAPLDSGRRGAVAMSYRAYRFEWEGKPIEKPAIAALQAGNITVYTSWNGDTSTRAWRFYGSASKGSFGAASTGSFLGEVARKSFETSLVVPNGNYTHFLARLTTPLGASLAVQRSQL</sequence>
<evidence type="ECO:0000313" key="3">
    <source>
        <dbReference type="Proteomes" id="UP000006039"/>
    </source>
</evidence>
<proteinExistence type="predicted"/>
<dbReference type="GeneID" id="20349320"/>
<dbReference type="PANTHER" id="PTHR35340">
    <property type="entry name" value="PQQ ENZYME REPEAT PROTEIN-RELATED"/>
    <property type="match status" value="1"/>
</dbReference>
<reference evidence="2" key="4">
    <citation type="journal article" date="2015" name="G3 (Bethesda)">
        <title>Genome sequences of three phytopathogenic species of the Magnaporthaceae family of fungi.</title>
        <authorList>
            <person name="Okagaki L.H."/>
            <person name="Nunes C.C."/>
            <person name="Sailsbery J."/>
            <person name="Clay B."/>
            <person name="Brown D."/>
            <person name="John T."/>
            <person name="Oh Y."/>
            <person name="Young N."/>
            <person name="Fitzgerald M."/>
            <person name="Haas B.J."/>
            <person name="Zeng Q."/>
            <person name="Young S."/>
            <person name="Adiconis X."/>
            <person name="Fan L."/>
            <person name="Levin J.Z."/>
            <person name="Mitchell T.K."/>
            <person name="Okubara P.A."/>
            <person name="Farman M.L."/>
            <person name="Kohn L.M."/>
            <person name="Birren B."/>
            <person name="Ma L.-J."/>
            <person name="Dean R.A."/>
        </authorList>
    </citation>
    <scope>NUCLEOTIDE SEQUENCE</scope>
    <source>
        <strain evidence="2">R3-111a-1</strain>
    </source>
</reference>
<accession>J3P5S2</accession>
<evidence type="ECO:0000313" key="1">
    <source>
        <dbReference type="EMBL" id="EJT75024.1"/>
    </source>
</evidence>
<dbReference type="SUPFAM" id="SSF63829">
    <property type="entry name" value="Calcium-dependent phosphotriesterase"/>
    <property type="match status" value="1"/>
</dbReference>
<organism evidence="1">
    <name type="scientific">Gaeumannomyces tritici (strain R3-111a-1)</name>
    <name type="common">Wheat and barley take-all root rot fungus</name>
    <name type="synonym">Gaeumannomyces graminis var. tritici</name>
    <dbReference type="NCBI Taxonomy" id="644352"/>
    <lineage>
        <taxon>Eukaryota</taxon>
        <taxon>Fungi</taxon>
        <taxon>Dikarya</taxon>
        <taxon>Ascomycota</taxon>
        <taxon>Pezizomycotina</taxon>
        <taxon>Sordariomycetes</taxon>
        <taxon>Sordariomycetidae</taxon>
        <taxon>Magnaporthales</taxon>
        <taxon>Magnaporthaceae</taxon>
        <taxon>Gaeumannomyces</taxon>
    </lineage>
</organism>
<dbReference type="InterPro" id="IPR053143">
    <property type="entry name" value="Arylsulfate_ST"/>
</dbReference>
<dbReference type="HOGENOM" id="CLU_018249_1_2_1"/>
<dbReference type="OrthoDB" id="5427350at2759"/>
<dbReference type="InterPro" id="IPR039535">
    <property type="entry name" value="ASST-like"/>
</dbReference>
<protein>
    <recommendedName>
        <fullName evidence="4">Arylsulfotransferase</fullName>
    </recommendedName>
</protein>
<dbReference type="eggNOG" id="ENOG502SNMA">
    <property type="taxonomic scope" value="Eukaryota"/>
</dbReference>
<dbReference type="Proteomes" id="UP000006039">
    <property type="component" value="Unassembled WGS sequence"/>
</dbReference>
<keyword evidence="3" id="KW-1185">Reference proteome</keyword>
<gene>
    <name evidence="2" type="primary">20349320</name>
    <name evidence="1" type="ORF">GGTG_08862</name>
</gene>
<reference evidence="1" key="3">
    <citation type="submission" date="2010-09" db="EMBL/GenBank/DDBJ databases">
        <title>Annotation of Gaeumannomyces graminis var. tritici R3-111a-1.</title>
        <authorList>
            <consortium name="The Broad Institute Genome Sequencing Platform"/>
            <person name="Ma L.-J."/>
            <person name="Dead R."/>
            <person name="Young S.K."/>
            <person name="Zeng Q."/>
            <person name="Gargeya S."/>
            <person name="Fitzgerald M."/>
            <person name="Haas B."/>
            <person name="Abouelleil A."/>
            <person name="Alvarado L."/>
            <person name="Arachchi H.M."/>
            <person name="Berlin A."/>
            <person name="Brown A."/>
            <person name="Chapman S.B."/>
            <person name="Chen Z."/>
            <person name="Dunbar C."/>
            <person name="Freedman E."/>
            <person name="Gearin G."/>
            <person name="Gellesch M."/>
            <person name="Goldberg J."/>
            <person name="Griggs A."/>
            <person name="Gujja S."/>
            <person name="Heiman D."/>
            <person name="Howarth C."/>
            <person name="Larson L."/>
            <person name="Lui A."/>
            <person name="MacDonald P.J.P."/>
            <person name="Mehta T."/>
            <person name="Montmayeur A."/>
            <person name="Murphy C."/>
            <person name="Neiman D."/>
            <person name="Pearson M."/>
            <person name="Priest M."/>
            <person name="Roberts A."/>
            <person name="Saif S."/>
            <person name="Shea T."/>
            <person name="Shenoy N."/>
            <person name="Sisk P."/>
            <person name="Stolte C."/>
            <person name="Sykes S."/>
            <person name="Yandava C."/>
            <person name="Wortman J."/>
            <person name="Nusbaum C."/>
            <person name="Birren B."/>
        </authorList>
    </citation>
    <scope>NUCLEOTIDE SEQUENCE</scope>
    <source>
        <strain evidence="1">R3-111a-1</strain>
    </source>
</reference>
<reference evidence="2" key="5">
    <citation type="submission" date="2018-04" db="UniProtKB">
        <authorList>
            <consortium name="EnsemblFungi"/>
        </authorList>
    </citation>
    <scope>IDENTIFICATION</scope>
    <source>
        <strain evidence="2">R3-111a-1</strain>
    </source>
</reference>
<dbReference type="RefSeq" id="XP_009224968.1">
    <property type="nucleotide sequence ID" value="XM_009226704.1"/>
</dbReference>
<reference evidence="3" key="1">
    <citation type="submission" date="2010-07" db="EMBL/GenBank/DDBJ databases">
        <title>The genome sequence of Gaeumannomyces graminis var. tritici strain R3-111a-1.</title>
        <authorList>
            <consortium name="The Broad Institute Genome Sequencing Platform"/>
            <person name="Ma L.-J."/>
            <person name="Dead R."/>
            <person name="Young S."/>
            <person name="Zeng Q."/>
            <person name="Koehrsen M."/>
            <person name="Alvarado L."/>
            <person name="Berlin A."/>
            <person name="Chapman S.B."/>
            <person name="Chen Z."/>
            <person name="Freedman E."/>
            <person name="Gellesch M."/>
            <person name="Goldberg J."/>
            <person name="Griggs A."/>
            <person name="Gujja S."/>
            <person name="Heilman E.R."/>
            <person name="Heiman D."/>
            <person name="Hepburn T."/>
            <person name="Howarth C."/>
            <person name="Jen D."/>
            <person name="Larson L."/>
            <person name="Mehta T."/>
            <person name="Neiman D."/>
            <person name="Pearson M."/>
            <person name="Roberts A."/>
            <person name="Saif S."/>
            <person name="Shea T."/>
            <person name="Shenoy N."/>
            <person name="Sisk P."/>
            <person name="Stolte C."/>
            <person name="Sykes S."/>
            <person name="Walk T."/>
            <person name="White J."/>
            <person name="Yandava C."/>
            <person name="Haas B."/>
            <person name="Nusbaum C."/>
            <person name="Birren B."/>
        </authorList>
    </citation>
    <scope>NUCLEOTIDE SEQUENCE [LARGE SCALE GENOMIC DNA]</scope>
    <source>
        <strain evidence="3">R3-111a-1</strain>
    </source>
</reference>